<organism evidence="12 13">
    <name type="scientific">Mycobacteroides abscessus subsp. bolletii 50594</name>
    <dbReference type="NCBI Taxonomy" id="1303024"/>
    <lineage>
        <taxon>Bacteria</taxon>
        <taxon>Bacillati</taxon>
        <taxon>Actinomycetota</taxon>
        <taxon>Actinomycetes</taxon>
        <taxon>Mycobacteriales</taxon>
        <taxon>Mycobacteriaceae</taxon>
        <taxon>Mycobacteroides</taxon>
        <taxon>Mycobacteroides abscessus</taxon>
    </lineage>
</organism>
<dbReference type="InterPro" id="IPR055370">
    <property type="entry name" value="Lsr2_DNA-bd"/>
</dbReference>
<feature type="region of interest" description="Disordered" evidence="9">
    <location>
        <begin position="69"/>
        <end position="94"/>
    </location>
</feature>
<evidence type="ECO:0000259" key="10">
    <source>
        <dbReference type="Pfam" id="PF11774"/>
    </source>
</evidence>
<evidence type="ECO:0000256" key="8">
    <source>
        <dbReference type="ARBA" id="ARBA00072261"/>
    </source>
</evidence>
<accession>A0AB33A5P5</accession>
<dbReference type="Pfam" id="PF11774">
    <property type="entry name" value="Lsr2"/>
    <property type="match status" value="1"/>
</dbReference>
<evidence type="ECO:0000313" key="13">
    <source>
        <dbReference type="Proteomes" id="UP000013961"/>
    </source>
</evidence>
<comment type="subcellular location">
    <subcellularLocation>
        <location evidence="1">Cytoplasm</location>
        <location evidence="1">Nucleoid</location>
    </subcellularLocation>
</comment>
<dbReference type="InterPro" id="IPR024412">
    <property type="entry name" value="Lsr2_dim_dom"/>
</dbReference>
<dbReference type="FunFam" id="4.10.320.10:FF:000004">
    <property type="entry name" value="Nucleoid-associated protein Lsr2"/>
    <property type="match status" value="1"/>
</dbReference>
<gene>
    <name evidence="12" type="ORF">MASS_0513</name>
</gene>
<evidence type="ECO:0000259" key="11">
    <source>
        <dbReference type="Pfam" id="PF23359"/>
    </source>
</evidence>
<evidence type="ECO:0000313" key="12">
    <source>
        <dbReference type="EMBL" id="AGM27115.1"/>
    </source>
</evidence>
<keyword evidence="5" id="KW-0238">DNA-binding</keyword>
<dbReference type="GO" id="GO:0009295">
    <property type="term" value="C:nucleoid"/>
    <property type="evidence" value="ECO:0007669"/>
    <property type="project" value="UniProtKB-SubCell"/>
</dbReference>
<evidence type="ECO:0000256" key="2">
    <source>
        <dbReference type="ARBA" id="ARBA00022490"/>
    </source>
</evidence>
<keyword evidence="6" id="KW-0804">Transcription</keyword>
<evidence type="ECO:0000256" key="4">
    <source>
        <dbReference type="ARBA" id="ARBA00023026"/>
    </source>
</evidence>
<dbReference type="Gene3D" id="4.10.320.10">
    <property type="entry name" value="E3-binding domain"/>
    <property type="match status" value="1"/>
</dbReference>
<evidence type="ECO:0000256" key="5">
    <source>
        <dbReference type="ARBA" id="ARBA00023125"/>
    </source>
</evidence>
<dbReference type="GO" id="GO:0016746">
    <property type="term" value="F:acyltransferase activity"/>
    <property type="evidence" value="ECO:0007669"/>
    <property type="project" value="InterPro"/>
</dbReference>
<reference evidence="12 13" key="1">
    <citation type="journal article" date="2013" name="Genome Announc.">
        <title>Complete Genome Sequence of Mycobacterium massiliense Clinical Strain Asan 50594, Belonging to the Type II Genotype.</title>
        <authorList>
            <person name="Kim B.J."/>
            <person name="Kim B.R."/>
            <person name="Hong S.H."/>
            <person name="Seok S.H."/>
            <person name="Kook Y.H."/>
            <person name="Kim B.J."/>
        </authorList>
    </citation>
    <scope>NUCLEOTIDE SEQUENCE [LARGE SCALE GENOMIC DNA]</scope>
    <source>
        <strain evidence="12 13">50594</strain>
    </source>
</reference>
<protein>
    <recommendedName>
        <fullName evidence="8">Nucleoid-associated protein Lsr2</fullName>
    </recommendedName>
</protein>
<keyword evidence="4" id="KW-0843">Virulence</keyword>
<keyword evidence="3" id="KW-0805">Transcription regulation</keyword>
<evidence type="ECO:0000256" key="1">
    <source>
        <dbReference type="ARBA" id="ARBA00004453"/>
    </source>
</evidence>
<dbReference type="GO" id="GO:0003677">
    <property type="term" value="F:DNA binding"/>
    <property type="evidence" value="ECO:0007669"/>
    <property type="project" value="UniProtKB-KW"/>
</dbReference>
<feature type="domain" description="Lsr2 dimerization" evidence="10">
    <location>
        <begin position="14"/>
        <end position="71"/>
    </location>
</feature>
<dbReference type="AlphaFoldDB" id="A0AB33A5P5"/>
<feature type="domain" description="Lsr2 DNA-binding" evidence="11">
    <location>
        <begin position="91"/>
        <end position="126"/>
    </location>
</feature>
<keyword evidence="2" id="KW-0963">Cytoplasm</keyword>
<name>A0AB33A5P5_9MYCO</name>
<evidence type="ECO:0000256" key="6">
    <source>
        <dbReference type="ARBA" id="ARBA00023163"/>
    </source>
</evidence>
<evidence type="ECO:0000256" key="7">
    <source>
        <dbReference type="ARBA" id="ARBA00061177"/>
    </source>
</evidence>
<dbReference type="EMBL" id="CP004374">
    <property type="protein sequence ID" value="AGM27115.1"/>
    <property type="molecule type" value="Genomic_DNA"/>
</dbReference>
<dbReference type="InterPro" id="IPR036625">
    <property type="entry name" value="E3-bd_dom_sf"/>
</dbReference>
<dbReference type="Pfam" id="PF23359">
    <property type="entry name" value="Lsr2_DNA-bd"/>
    <property type="match status" value="1"/>
</dbReference>
<dbReference type="Gene3D" id="3.30.60.230">
    <property type="entry name" value="Lsr2, dimerization domain"/>
    <property type="match status" value="1"/>
</dbReference>
<dbReference type="Proteomes" id="UP000013961">
    <property type="component" value="Chromosome"/>
</dbReference>
<proteinExistence type="inferred from homology"/>
<dbReference type="KEGG" id="mabb:MASS_0513"/>
<evidence type="ECO:0000256" key="3">
    <source>
        <dbReference type="ARBA" id="ARBA00023015"/>
    </source>
</evidence>
<sequence length="127" mass="14076">MDQRGFRFWKEKGMAKKVTVTLVDDVDGEAPADETVEFGVDGVTYEIDLSSKNAEKLRNQLSTWVEHARRVSGRRRGRGSSGSGRGRASIDREQSAAIREWARKNGHNVSSRGRIPAEVVDAFNAAN</sequence>
<comment type="similarity">
    <text evidence="7">Belongs to the Lsr2 family.</text>
</comment>
<evidence type="ECO:0000256" key="9">
    <source>
        <dbReference type="SAM" id="MobiDB-lite"/>
    </source>
</evidence>
<dbReference type="InterPro" id="IPR042261">
    <property type="entry name" value="Lsr2-like_dimerization"/>
</dbReference>